<protein>
    <recommendedName>
        <fullName evidence="4">F-box domain-containing protein</fullName>
    </recommendedName>
</protein>
<gene>
    <name evidence="2" type="ORF">AARE701A_LOCUS16395</name>
</gene>
<dbReference type="AlphaFoldDB" id="A0A8S2AQH3"/>
<reference evidence="2" key="1">
    <citation type="submission" date="2021-01" db="EMBL/GenBank/DDBJ databases">
        <authorList>
            <person name="Bezrukov I."/>
        </authorList>
    </citation>
    <scope>NUCLEOTIDE SEQUENCE</scope>
</reference>
<feature type="region of interest" description="Disordered" evidence="1">
    <location>
        <begin position="28"/>
        <end position="52"/>
    </location>
</feature>
<accession>A0A8S2AQH3</accession>
<sequence>MGDRNYPYASIGLPKLVDALGDGSKTIDSFREPGLEGVPKAKKRKMRTETDSTSNLILHLPTDILATILSRSAPSRMLVSSDPCARTSPL</sequence>
<evidence type="ECO:0000256" key="1">
    <source>
        <dbReference type="SAM" id="MobiDB-lite"/>
    </source>
</evidence>
<keyword evidence="3" id="KW-1185">Reference proteome</keyword>
<evidence type="ECO:0000313" key="2">
    <source>
        <dbReference type="EMBL" id="CAE6126398.1"/>
    </source>
</evidence>
<evidence type="ECO:0000313" key="3">
    <source>
        <dbReference type="Proteomes" id="UP000682877"/>
    </source>
</evidence>
<dbReference type="Proteomes" id="UP000682877">
    <property type="component" value="Chromosome 6"/>
</dbReference>
<name>A0A8S2AQH3_ARAAE</name>
<evidence type="ECO:0008006" key="4">
    <source>
        <dbReference type="Google" id="ProtNLM"/>
    </source>
</evidence>
<proteinExistence type="predicted"/>
<organism evidence="2 3">
    <name type="scientific">Arabidopsis arenosa</name>
    <name type="common">Sand rock-cress</name>
    <name type="synonym">Cardaminopsis arenosa</name>
    <dbReference type="NCBI Taxonomy" id="38785"/>
    <lineage>
        <taxon>Eukaryota</taxon>
        <taxon>Viridiplantae</taxon>
        <taxon>Streptophyta</taxon>
        <taxon>Embryophyta</taxon>
        <taxon>Tracheophyta</taxon>
        <taxon>Spermatophyta</taxon>
        <taxon>Magnoliopsida</taxon>
        <taxon>eudicotyledons</taxon>
        <taxon>Gunneridae</taxon>
        <taxon>Pentapetalae</taxon>
        <taxon>rosids</taxon>
        <taxon>malvids</taxon>
        <taxon>Brassicales</taxon>
        <taxon>Brassicaceae</taxon>
        <taxon>Camelineae</taxon>
        <taxon>Arabidopsis</taxon>
    </lineage>
</organism>
<dbReference type="EMBL" id="LR999456">
    <property type="protein sequence ID" value="CAE6126398.1"/>
    <property type="molecule type" value="Genomic_DNA"/>
</dbReference>